<keyword evidence="1" id="KW-1133">Transmembrane helix</keyword>
<protein>
    <submittedName>
        <fullName evidence="2">Uncharacterized protein</fullName>
    </submittedName>
</protein>
<name>A0A1W2DE03_9FIRM</name>
<proteinExistence type="predicted"/>
<dbReference type="AlphaFoldDB" id="A0A1W2DE03"/>
<feature type="transmembrane region" description="Helical" evidence="1">
    <location>
        <begin position="42"/>
        <end position="62"/>
    </location>
</feature>
<keyword evidence="1" id="KW-0812">Transmembrane</keyword>
<evidence type="ECO:0000313" key="2">
    <source>
        <dbReference type="EMBL" id="SMC95711.1"/>
    </source>
</evidence>
<organism evidence="2 3">
    <name type="scientific">Sporomusa malonica</name>
    <dbReference type="NCBI Taxonomy" id="112901"/>
    <lineage>
        <taxon>Bacteria</taxon>
        <taxon>Bacillati</taxon>
        <taxon>Bacillota</taxon>
        <taxon>Negativicutes</taxon>
        <taxon>Selenomonadales</taxon>
        <taxon>Sporomusaceae</taxon>
        <taxon>Sporomusa</taxon>
    </lineage>
</organism>
<evidence type="ECO:0000256" key="1">
    <source>
        <dbReference type="SAM" id="Phobius"/>
    </source>
</evidence>
<keyword evidence="3" id="KW-1185">Reference proteome</keyword>
<dbReference type="OrthoDB" id="1684000at2"/>
<dbReference type="Proteomes" id="UP000192738">
    <property type="component" value="Unassembled WGS sequence"/>
</dbReference>
<evidence type="ECO:0000313" key="3">
    <source>
        <dbReference type="Proteomes" id="UP000192738"/>
    </source>
</evidence>
<reference evidence="2 3" key="1">
    <citation type="submission" date="2017-04" db="EMBL/GenBank/DDBJ databases">
        <authorList>
            <person name="Afonso C.L."/>
            <person name="Miller P.J."/>
            <person name="Scott M.A."/>
            <person name="Spackman E."/>
            <person name="Goraichik I."/>
            <person name="Dimitrov K.M."/>
            <person name="Suarez D.L."/>
            <person name="Swayne D.E."/>
        </authorList>
    </citation>
    <scope>NUCLEOTIDE SEQUENCE [LARGE SCALE GENOMIC DNA]</scope>
    <source>
        <strain evidence="2 3">DSM 5090</strain>
    </source>
</reference>
<accession>A0A1W2DE03</accession>
<dbReference type="RefSeq" id="WP_084576992.1">
    <property type="nucleotide sequence ID" value="NZ_CP155572.1"/>
</dbReference>
<keyword evidence="1" id="KW-0472">Membrane</keyword>
<sequence length="115" mass="12256">MLLLIIAVVIGVAAFAILRPHQIASCRPDLPQKDEGIESAKGGMGSMMAGVILSYLVSNFLIDSHQYNAWRGLSTDKLKATLAAEGIMSETDFVGLSDQLTANAELTEAQSQFGD</sequence>
<dbReference type="EMBL" id="FWXI01000015">
    <property type="protein sequence ID" value="SMC95711.1"/>
    <property type="molecule type" value="Genomic_DNA"/>
</dbReference>
<gene>
    <name evidence="2" type="ORF">SAMN04488500_11537</name>
</gene>